<organism evidence="2">
    <name type="scientific">Cryptococcus depauperatus</name>
    <dbReference type="NCBI Taxonomy" id="5208"/>
    <lineage>
        <taxon>Eukaryota</taxon>
        <taxon>Fungi</taxon>
        <taxon>Dikarya</taxon>
        <taxon>Basidiomycota</taxon>
        <taxon>Agaricomycotina</taxon>
        <taxon>Tremellomycetes</taxon>
        <taxon>Tremellales</taxon>
        <taxon>Cryptococcaceae</taxon>
        <taxon>Cryptococcus</taxon>
    </lineage>
</organism>
<evidence type="ECO:0000256" key="1">
    <source>
        <dbReference type="SAM" id="MobiDB-lite"/>
    </source>
</evidence>
<dbReference type="AlphaFoldDB" id="D2JWX6"/>
<dbReference type="EMBL" id="GU131350">
    <property type="protein sequence ID" value="ACZ80679.1"/>
    <property type="molecule type" value="Genomic_DNA"/>
</dbReference>
<dbReference type="VEuPathDB" id="FungiDB:L204_02804"/>
<feature type="compositionally biased region" description="Basic and acidic residues" evidence="1">
    <location>
        <begin position="139"/>
        <end position="153"/>
    </location>
</feature>
<feature type="region of interest" description="Disordered" evidence="1">
    <location>
        <begin position="51"/>
        <end position="84"/>
    </location>
</feature>
<feature type="region of interest" description="Disordered" evidence="1">
    <location>
        <begin position="132"/>
        <end position="168"/>
    </location>
</feature>
<feature type="compositionally biased region" description="Polar residues" evidence="1">
    <location>
        <begin position="61"/>
        <end position="76"/>
    </location>
</feature>
<dbReference type="VEuPathDB" id="FungiDB:L203_04097"/>
<protein>
    <submittedName>
        <fullName evidence="2">Uncharacterized protein</fullName>
    </submittedName>
</protein>
<accession>D2JWX6</accession>
<name>D2JWX6_9TREE</name>
<sequence length="168" mass="18639">MTVIVDNLPAHFVLAILYTIPQLLPSPNEASLPREESKDDKVLCVNTQLQHREEPVDKAKTPQSAINPSIQPNSDLSAPPLNIQESSPRFQTTAIDIQMEWQACKPSHYQARLNNALASSLPLVTKSWAESQVSVPTVERPDGKSEAKNRGKELGVGIVRSGKQRRRR</sequence>
<evidence type="ECO:0000313" key="2">
    <source>
        <dbReference type="EMBL" id="ACZ80679.1"/>
    </source>
</evidence>
<reference evidence="2" key="1">
    <citation type="journal article" date="2010" name="PLoS ONE">
        <title>Morphological and genomic characterization of Filobasidiella depauperata: a homothallic sibling species of the pathogenic cryptococcus species complex.</title>
        <authorList>
            <person name="Rodriguez-Carres M."/>
            <person name="Findley K."/>
            <person name="Sun S."/>
            <person name="Dietrich F.S."/>
            <person name="Heitman J."/>
        </authorList>
    </citation>
    <scope>NUCLEOTIDE SEQUENCE</scope>
    <source>
        <strain evidence="2">CBS7855</strain>
    </source>
</reference>
<proteinExistence type="predicted"/>
<feature type="compositionally biased region" description="Basic and acidic residues" evidence="1">
    <location>
        <begin position="51"/>
        <end position="60"/>
    </location>
</feature>